<protein>
    <submittedName>
        <fullName evidence="8">Putative Ni/Fe-hydrogenase 1 B-type cytochrome subunit</fullName>
    </submittedName>
</protein>
<dbReference type="InterPro" id="IPR016174">
    <property type="entry name" value="Di-haem_cyt_TM"/>
</dbReference>
<evidence type="ECO:0000256" key="4">
    <source>
        <dbReference type="ARBA" id="ARBA00022989"/>
    </source>
</evidence>
<dbReference type="PANTHER" id="PTHR30485:SF2">
    <property type="entry name" value="BLL0597 PROTEIN"/>
    <property type="match status" value="1"/>
</dbReference>
<gene>
    <name evidence="8" type="primary">hyaC</name>
    <name evidence="8" type="ORF">GCE9029_01630</name>
</gene>
<organism evidence="8 9">
    <name type="scientific">Grimontia celer</name>
    <dbReference type="NCBI Taxonomy" id="1796497"/>
    <lineage>
        <taxon>Bacteria</taxon>
        <taxon>Pseudomonadati</taxon>
        <taxon>Pseudomonadota</taxon>
        <taxon>Gammaproteobacteria</taxon>
        <taxon>Vibrionales</taxon>
        <taxon>Vibrionaceae</taxon>
        <taxon>Grimontia</taxon>
    </lineage>
</organism>
<feature type="transmembrane region" description="Helical" evidence="6">
    <location>
        <begin position="34"/>
        <end position="53"/>
    </location>
</feature>
<feature type="domain" description="Cytochrome b561 bacterial/Ni-hydrogenase" evidence="7">
    <location>
        <begin position="4"/>
        <end position="169"/>
    </location>
</feature>
<dbReference type="EMBL" id="FIZX01000001">
    <property type="protein sequence ID" value="CZF79746.1"/>
    <property type="molecule type" value="Genomic_DNA"/>
</dbReference>
<keyword evidence="4 6" id="KW-1133">Transmembrane helix</keyword>
<evidence type="ECO:0000256" key="1">
    <source>
        <dbReference type="ARBA" id="ARBA00004651"/>
    </source>
</evidence>
<dbReference type="GO" id="GO:0022904">
    <property type="term" value="P:respiratory electron transport chain"/>
    <property type="evidence" value="ECO:0007669"/>
    <property type="project" value="InterPro"/>
</dbReference>
<keyword evidence="5 6" id="KW-0472">Membrane</keyword>
<dbReference type="GO" id="GO:0020037">
    <property type="term" value="F:heme binding"/>
    <property type="evidence" value="ECO:0007669"/>
    <property type="project" value="TreeGrafter"/>
</dbReference>
<dbReference type="SUPFAM" id="SSF81342">
    <property type="entry name" value="Transmembrane di-heme cytochromes"/>
    <property type="match status" value="1"/>
</dbReference>
<feature type="transmembrane region" description="Helical" evidence="6">
    <location>
        <begin position="12"/>
        <end position="28"/>
    </location>
</feature>
<evidence type="ECO:0000256" key="6">
    <source>
        <dbReference type="SAM" id="Phobius"/>
    </source>
</evidence>
<sequence>MKIWDAPTRIYHWLQAVLFTAMCVTGFLQEGPHLTIGLALAALLVWRILWGLVGSKTSRFLHFVKSPRSAVNYLLGKEKHHGVGHNPAGGLMVILMLSLLVFQCFIGMAQAGYFDDYISDESWLYDIDLLAALHLYGAYLLMGLVGVHLAAIAIYSAKGKSLVKAMITGRQAQLQPTSLFFRSNKRAGAILLGIGGFLTYFVSG</sequence>
<dbReference type="RefSeq" id="WP_062662435.1">
    <property type="nucleotide sequence ID" value="NZ_FIZX01000001.1"/>
</dbReference>
<dbReference type="InterPro" id="IPR011577">
    <property type="entry name" value="Cyt_b561_bac/Ni-Hgenase"/>
</dbReference>
<dbReference type="PANTHER" id="PTHR30485">
    <property type="entry name" value="NI/FE-HYDROGENASE 1 B-TYPE CYTOCHROME SUBUNIT"/>
    <property type="match status" value="1"/>
</dbReference>
<feature type="transmembrane region" description="Helical" evidence="6">
    <location>
        <begin position="133"/>
        <end position="157"/>
    </location>
</feature>
<feature type="transmembrane region" description="Helical" evidence="6">
    <location>
        <begin position="89"/>
        <end position="113"/>
    </location>
</feature>
<dbReference type="GO" id="GO:0009055">
    <property type="term" value="F:electron transfer activity"/>
    <property type="evidence" value="ECO:0007669"/>
    <property type="project" value="InterPro"/>
</dbReference>
<accession>A0A128F0H5</accession>
<name>A0A128F0H5_9GAMM</name>
<dbReference type="GO" id="GO:0005886">
    <property type="term" value="C:plasma membrane"/>
    <property type="evidence" value="ECO:0007669"/>
    <property type="project" value="UniProtKB-SubCell"/>
</dbReference>
<proteinExistence type="predicted"/>
<evidence type="ECO:0000259" key="7">
    <source>
        <dbReference type="Pfam" id="PF01292"/>
    </source>
</evidence>
<reference evidence="9" key="1">
    <citation type="submission" date="2016-02" db="EMBL/GenBank/DDBJ databases">
        <authorList>
            <person name="Rodrigo-Torres Lidia"/>
            <person name="Arahal R.David."/>
        </authorList>
    </citation>
    <scope>NUCLEOTIDE SEQUENCE [LARGE SCALE GENOMIC DNA]</scope>
    <source>
        <strain evidence="9">CECT 9029</strain>
    </source>
</reference>
<evidence type="ECO:0000313" key="9">
    <source>
        <dbReference type="Proteomes" id="UP000071641"/>
    </source>
</evidence>
<comment type="subcellular location">
    <subcellularLocation>
        <location evidence="1">Cell membrane</location>
        <topology evidence="1">Multi-pass membrane protein</topology>
    </subcellularLocation>
</comment>
<feature type="transmembrane region" description="Helical" evidence="6">
    <location>
        <begin position="187"/>
        <end position="203"/>
    </location>
</feature>
<evidence type="ECO:0000256" key="5">
    <source>
        <dbReference type="ARBA" id="ARBA00023136"/>
    </source>
</evidence>
<dbReference type="Gene3D" id="1.20.950.20">
    <property type="entry name" value="Transmembrane di-heme cytochromes, Chain C"/>
    <property type="match status" value="1"/>
</dbReference>
<evidence type="ECO:0000256" key="2">
    <source>
        <dbReference type="ARBA" id="ARBA00022475"/>
    </source>
</evidence>
<keyword evidence="9" id="KW-1185">Reference proteome</keyword>
<evidence type="ECO:0000313" key="8">
    <source>
        <dbReference type="EMBL" id="CZF79746.1"/>
    </source>
</evidence>
<dbReference type="InterPro" id="IPR051542">
    <property type="entry name" value="Hydrogenase_cytochrome"/>
</dbReference>
<dbReference type="STRING" id="1796497.GCE9029_01630"/>
<keyword evidence="3 6" id="KW-0812">Transmembrane</keyword>
<dbReference type="AlphaFoldDB" id="A0A128F0H5"/>
<keyword evidence="2" id="KW-1003">Cell membrane</keyword>
<dbReference type="Proteomes" id="UP000071641">
    <property type="component" value="Unassembled WGS sequence"/>
</dbReference>
<evidence type="ECO:0000256" key="3">
    <source>
        <dbReference type="ARBA" id="ARBA00022692"/>
    </source>
</evidence>
<dbReference type="Pfam" id="PF01292">
    <property type="entry name" value="Ni_hydr_CYTB"/>
    <property type="match status" value="1"/>
</dbReference>
<dbReference type="OrthoDB" id="196472at2"/>